<dbReference type="InterPro" id="IPR052698">
    <property type="entry name" value="MoCofactor_Util/Proc"/>
</dbReference>
<protein>
    <submittedName>
        <fullName evidence="3">Xanthine dehydrogenase accessory protein XdhC</fullName>
    </submittedName>
</protein>
<dbReference type="Proteomes" id="UP000315344">
    <property type="component" value="Unassembled WGS sequence"/>
</dbReference>
<accession>A0A533IBD8</accession>
<evidence type="ECO:0000259" key="2">
    <source>
        <dbReference type="Pfam" id="PF13478"/>
    </source>
</evidence>
<dbReference type="AlphaFoldDB" id="A0A533IBD8"/>
<dbReference type="Pfam" id="PF13478">
    <property type="entry name" value="XdhC_C"/>
    <property type="match status" value="1"/>
</dbReference>
<feature type="domain" description="XdhC Rossmann" evidence="2">
    <location>
        <begin position="92"/>
        <end position="229"/>
    </location>
</feature>
<dbReference type="InterPro" id="IPR036291">
    <property type="entry name" value="NAD(P)-bd_dom_sf"/>
</dbReference>
<dbReference type="SUPFAM" id="SSF51735">
    <property type="entry name" value="NAD(P)-binding Rossmann-fold domains"/>
    <property type="match status" value="1"/>
</dbReference>
<organism evidence="3 4">
    <name type="scientific">Paracoccus denitrificans</name>
    <dbReference type="NCBI Taxonomy" id="266"/>
    <lineage>
        <taxon>Bacteria</taxon>
        <taxon>Pseudomonadati</taxon>
        <taxon>Pseudomonadota</taxon>
        <taxon>Alphaproteobacteria</taxon>
        <taxon>Rhodobacterales</taxon>
        <taxon>Paracoccaceae</taxon>
        <taxon>Paracoccus</taxon>
    </lineage>
</organism>
<dbReference type="NCBIfam" id="TIGR02964">
    <property type="entry name" value="xanthine_xdhC"/>
    <property type="match status" value="1"/>
</dbReference>
<comment type="caution">
    <text evidence="3">The sequence shown here is derived from an EMBL/GenBank/DDBJ whole genome shotgun (WGS) entry which is preliminary data.</text>
</comment>
<name>A0A533IBD8_PARDE</name>
<evidence type="ECO:0000313" key="4">
    <source>
        <dbReference type="Proteomes" id="UP000315344"/>
    </source>
</evidence>
<dbReference type="Gene3D" id="3.40.50.720">
    <property type="entry name" value="NAD(P)-binding Rossmann-like Domain"/>
    <property type="match status" value="1"/>
</dbReference>
<dbReference type="PANTHER" id="PTHR30388">
    <property type="entry name" value="ALDEHYDE OXIDOREDUCTASE MOLYBDENUM COFACTOR ASSEMBLY PROTEIN"/>
    <property type="match status" value="1"/>
</dbReference>
<dbReference type="PANTHER" id="PTHR30388:SF6">
    <property type="entry name" value="XANTHINE DEHYDROGENASE SUBUNIT A-RELATED"/>
    <property type="match status" value="1"/>
</dbReference>
<gene>
    <name evidence="3" type="primary">xdhC</name>
    <name evidence="3" type="ORF">DI616_07015</name>
</gene>
<dbReference type="EMBL" id="VAFL01000004">
    <property type="protein sequence ID" value="TKW67390.1"/>
    <property type="molecule type" value="Genomic_DNA"/>
</dbReference>
<feature type="domain" description="XdhC- CoxI" evidence="1">
    <location>
        <begin position="4"/>
        <end position="53"/>
    </location>
</feature>
<reference evidence="3 4" key="1">
    <citation type="journal article" date="2017" name="Nat. Commun.">
        <title>In situ click chemistry generation of cyclooxygenase-2 inhibitors.</title>
        <authorList>
            <person name="Bhardwaj A."/>
            <person name="Kaur J."/>
            <person name="Wuest M."/>
            <person name="Wuest F."/>
        </authorList>
    </citation>
    <scope>NUCLEOTIDE SEQUENCE [LARGE SCALE GENOMIC DNA]</scope>
    <source>
        <strain evidence="3">S2_012_000_R3_94</strain>
    </source>
</reference>
<dbReference type="InterPro" id="IPR003777">
    <property type="entry name" value="XdhC_CoxI"/>
</dbReference>
<evidence type="ECO:0000313" key="3">
    <source>
        <dbReference type="EMBL" id="TKW67390.1"/>
    </source>
</evidence>
<evidence type="ECO:0000259" key="1">
    <source>
        <dbReference type="Pfam" id="PF02625"/>
    </source>
</evidence>
<proteinExistence type="predicted"/>
<dbReference type="InterPro" id="IPR014308">
    <property type="entry name" value="Xanthine_DH_XdhC"/>
</dbReference>
<dbReference type="InterPro" id="IPR027051">
    <property type="entry name" value="XdhC_Rossmann_dom"/>
</dbReference>
<dbReference type="Pfam" id="PF02625">
    <property type="entry name" value="XdhC_CoxI"/>
    <property type="match status" value="1"/>
</dbReference>
<sequence length="240" mass="25219">MIRIRVTRTFGSTPREIGAEMMVSADDTTGTIGGGRLEYDAIARARAMLASGEDLAKMQITLGPVSGQCCGGRVELTFDRAAPSAAPARPQVLIFGAGHVGRALAQLLAQMPFDVTLLDGREDQLARAHGAPTLLTVLPEAAIRAARPGAAFVIMTHDHGLDFLLTTEALRRGDAAYVGLIGSATKRARFLREARDAGIDASRLTCPIGAGLSSDKRPEIIALFAAAEIARELTVTATAN</sequence>